<reference evidence="2" key="1">
    <citation type="submission" date="2021-03" db="EMBL/GenBank/DDBJ databases">
        <authorList>
            <person name="So Y."/>
        </authorList>
    </citation>
    <scope>NUCLEOTIDE SEQUENCE</scope>
    <source>
        <strain evidence="2">SG15</strain>
    </source>
</reference>
<protein>
    <recommendedName>
        <fullName evidence="4">Type III secretion protein</fullName>
    </recommendedName>
</protein>
<dbReference type="AlphaFoldDB" id="A0A940MXI0"/>
<evidence type="ECO:0008006" key="4">
    <source>
        <dbReference type="Google" id="ProtNLM"/>
    </source>
</evidence>
<dbReference type="InterPro" id="IPR037203">
    <property type="entry name" value="T3SS_needle-like_sf"/>
</dbReference>
<dbReference type="EMBL" id="JAGIZA010000006">
    <property type="protein sequence ID" value="MBP0493508.1"/>
    <property type="molecule type" value="Genomic_DNA"/>
</dbReference>
<dbReference type="SUPFAM" id="SSF140129">
    <property type="entry name" value="MxiH-like"/>
    <property type="match status" value="1"/>
</dbReference>
<dbReference type="GO" id="GO:0015031">
    <property type="term" value="P:protein transport"/>
    <property type="evidence" value="ECO:0007669"/>
    <property type="project" value="InterPro"/>
</dbReference>
<proteinExistence type="predicted"/>
<evidence type="ECO:0000256" key="1">
    <source>
        <dbReference type="SAM" id="MobiDB-lite"/>
    </source>
</evidence>
<dbReference type="Proteomes" id="UP000677537">
    <property type="component" value="Unassembled WGS sequence"/>
</dbReference>
<evidence type="ECO:0000313" key="3">
    <source>
        <dbReference type="Proteomes" id="UP000677537"/>
    </source>
</evidence>
<gene>
    <name evidence="2" type="ORF">J5Y10_12040</name>
</gene>
<feature type="compositionally biased region" description="Basic and acidic residues" evidence="1">
    <location>
        <begin position="1"/>
        <end position="13"/>
    </location>
</feature>
<dbReference type="Pfam" id="PF09392">
    <property type="entry name" value="T3SS_needle_F"/>
    <property type="match status" value="1"/>
</dbReference>
<feature type="region of interest" description="Disordered" evidence="1">
    <location>
        <begin position="1"/>
        <end position="31"/>
    </location>
</feature>
<name>A0A940MXI0_9PROT</name>
<dbReference type="RefSeq" id="WP_209373864.1">
    <property type="nucleotide sequence ID" value="NZ_JAGIZA010000006.1"/>
</dbReference>
<keyword evidence="3" id="KW-1185">Reference proteome</keyword>
<sequence length="102" mass="10952">MSDEKEGPQRLELDQLDQVTGGGSGISGTGFNYQQIADTMGQSMSTSEASLRSFSQTMDPGSTEDMIKLQNLTQQWSMATELQSTTLKMVGDALKGIVNKVG</sequence>
<dbReference type="Gene3D" id="1.20.58.90">
    <property type="match status" value="1"/>
</dbReference>
<dbReference type="InterPro" id="IPR021123">
    <property type="entry name" value="T3SS_needle-like"/>
</dbReference>
<accession>A0A940MXI0</accession>
<comment type="caution">
    <text evidence="2">The sequence shown here is derived from an EMBL/GenBank/DDBJ whole genome shotgun (WGS) entry which is preliminary data.</text>
</comment>
<evidence type="ECO:0000313" key="2">
    <source>
        <dbReference type="EMBL" id="MBP0493508.1"/>
    </source>
</evidence>
<organism evidence="2 3">
    <name type="scientific">Roseomonas indoligenes</name>
    <dbReference type="NCBI Taxonomy" id="2820811"/>
    <lineage>
        <taxon>Bacteria</taxon>
        <taxon>Pseudomonadati</taxon>
        <taxon>Pseudomonadota</taxon>
        <taxon>Alphaproteobacteria</taxon>
        <taxon>Acetobacterales</taxon>
        <taxon>Roseomonadaceae</taxon>
        <taxon>Roseomonas</taxon>
    </lineage>
</organism>